<organism evidence="1 2">
    <name type="scientific">Mycena maculata</name>
    <dbReference type="NCBI Taxonomy" id="230809"/>
    <lineage>
        <taxon>Eukaryota</taxon>
        <taxon>Fungi</taxon>
        <taxon>Dikarya</taxon>
        <taxon>Basidiomycota</taxon>
        <taxon>Agaricomycotina</taxon>
        <taxon>Agaricomycetes</taxon>
        <taxon>Agaricomycetidae</taxon>
        <taxon>Agaricales</taxon>
        <taxon>Marasmiineae</taxon>
        <taxon>Mycenaceae</taxon>
        <taxon>Mycena</taxon>
    </lineage>
</organism>
<evidence type="ECO:0000313" key="2">
    <source>
        <dbReference type="Proteomes" id="UP001215280"/>
    </source>
</evidence>
<keyword evidence="2" id="KW-1185">Reference proteome</keyword>
<protein>
    <submittedName>
        <fullName evidence="1">Uncharacterized protein</fullName>
    </submittedName>
</protein>
<dbReference type="AlphaFoldDB" id="A0AAD7NHJ5"/>
<accession>A0AAD7NHJ5</accession>
<reference evidence="1" key="1">
    <citation type="submission" date="2023-03" db="EMBL/GenBank/DDBJ databases">
        <title>Massive genome expansion in bonnet fungi (Mycena s.s.) driven by repeated elements and novel gene families across ecological guilds.</title>
        <authorList>
            <consortium name="Lawrence Berkeley National Laboratory"/>
            <person name="Harder C.B."/>
            <person name="Miyauchi S."/>
            <person name="Viragh M."/>
            <person name="Kuo A."/>
            <person name="Thoen E."/>
            <person name="Andreopoulos B."/>
            <person name="Lu D."/>
            <person name="Skrede I."/>
            <person name="Drula E."/>
            <person name="Henrissat B."/>
            <person name="Morin E."/>
            <person name="Kohler A."/>
            <person name="Barry K."/>
            <person name="LaButti K."/>
            <person name="Morin E."/>
            <person name="Salamov A."/>
            <person name="Lipzen A."/>
            <person name="Mereny Z."/>
            <person name="Hegedus B."/>
            <person name="Baldrian P."/>
            <person name="Stursova M."/>
            <person name="Weitz H."/>
            <person name="Taylor A."/>
            <person name="Grigoriev I.V."/>
            <person name="Nagy L.G."/>
            <person name="Martin F."/>
            <person name="Kauserud H."/>
        </authorList>
    </citation>
    <scope>NUCLEOTIDE SEQUENCE</scope>
    <source>
        <strain evidence="1">CBHHK188m</strain>
    </source>
</reference>
<name>A0AAD7NHJ5_9AGAR</name>
<dbReference type="Proteomes" id="UP001215280">
    <property type="component" value="Unassembled WGS sequence"/>
</dbReference>
<dbReference type="EMBL" id="JARJLG010000048">
    <property type="protein sequence ID" value="KAJ7760710.1"/>
    <property type="molecule type" value="Genomic_DNA"/>
</dbReference>
<gene>
    <name evidence="1" type="ORF">DFH07DRAFT_957544</name>
</gene>
<sequence length="126" mass="14152">MCSDVLALTKRVRKSVGKGAMSASLSKGKLWTDPPPAKMDQRKARRLVYGALVHLPVKNKYEVIAFSAYGIVRDNKQPAQWAGHTEGSLTIRGKIGGCKTRCFVFQGPVLEYYDFLRMHFFPIALY</sequence>
<proteinExistence type="predicted"/>
<comment type="caution">
    <text evidence="1">The sequence shown here is derived from an EMBL/GenBank/DDBJ whole genome shotgun (WGS) entry which is preliminary data.</text>
</comment>
<evidence type="ECO:0000313" key="1">
    <source>
        <dbReference type="EMBL" id="KAJ7760710.1"/>
    </source>
</evidence>